<proteinExistence type="predicted"/>
<keyword evidence="1" id="KW-0812">Transmembrane</keyword>
<dbReference type="AlphaFoldDB" id="A0A4R7UX53"/>
<dbReference type="Proteomes" id="UP000294927">
    <property type="component" value="Unassembled WGS sequence"/>
</dbReference>
<name>A0A4R7UX53_9PSEU</name>
<keyword evidence="1" id="KW-0472">Membrane</keyword>
<accession>A0A4R7UX53</accession>
<keyword evidence="3" id="KW-1185">Reference proteome</keyword>
<feature type="transmembrane region" description="Helical" evidence="1">
    <location>
        <begin position="25"/>
        <end position="43"/>
    </location>
</feature>
<evidence type="ECO:0000313" key="2">
    <source>
        <dbReference type="EMBL" id="TDV40667.1"/>
    </source>
</evidence>
<organism evidence="2 3">
    <name type="scientific">Actinophytocola oryzae</name>
    <dbReference type="NCBI Taxonomy" id="502181"/>
    <lineage>
        <taxon>Bacteria</taxon>
        <taxon>Bacillati</taxon>
        <taxon>Actinomycetota</taxon>
        <taxon>Actinomycetes</taxon>
        <taxon>Pseudonocardiales</taxon>
        <taxon>Pseudonocardiaceae</taxon>
    </lineage>
</organism>
<dbReference type="Pfam" id="PF14029">
    <property type="entry name" value="DUF4244"/>
    <property type="match status" value="1"/>
</dbReference>
<protein>
    <submittedName>
        <fullName evidence="2">Uncharacterized protein DUF4244</fullName>
    </submittedName>
</protein>
<evidence type="ECO:0000313" key="3">
    <source>
        <dbReference type="Proteomes" id="UP000294927"/>
    </source>
</evidence>
<keyword evidence="1" id="KW-1133">Transmembrane helix</keyword>
<dbReference type="EMBL" id="SOCP01000022">
    <property type="protein sequence ID" value="TDV40667.1"/>
    <property type="molecule type" value="Genomic_DNA"/>
</dbReference>
<gene>
    <name evidence="2" type="ORF">CLV71_12256</name>
</gene>
<dbReference type="InterPro" id="IPR025338">
    <property type="entry name" value="DUF4244"/>
</dbReference>
<sequence length="65" mass="7143">MFPHPKPIFLNNFLEDDAGMVTPEYSLGMVTALSIGLVLFIYARSETFRETLTGLVDRALALAAP</sequence>
<dbReference type="OrthoDB" id="3748241at2"/>
<evidence type="ECO:0000256" key="1">
    <source>
        <dbReference type="SAM" id="Phobius"/>
    </source>
</evidence>
<reference evidence="2 3" key="1">
    <citation type="submission" date="2019-03" db="EMBL/GenBank/DDBJ databases">
        <title>Genomic Encyclopedia of Archaeal and Bacterial Type Strains, Phase II (KMG-II): from individual species to whole genera.</title>
        <authorList>
            <person name="Goeker M."/>
        </authorList>
    </citation>
    <scope>NUCLEOTIDE SEQUENCE [LARGE SCALE GENOMIC DNA]</scope>
    <source>
        <strain evidence="2 3">DSM 45499</strain>
    </source>
</reference>
<dbReference type="RefSeq" id="WP_133908106.1">
    <property type="nucleotide sequence ID" value="NZ_SOCP01000022.1"/>
</dbReference>
<comment type="caution">
    <text evidence="2">The sequence shown here is derived from an EMBL/GenBank/DDBJ whole genome shotgun (WGS) entry which is preliminary data.</text>
</comment>